<protein>
    <submittedName>
        <fullName evidence="1">Uncharacterized protein</fullName>
    </submittedName>
</protein>
<gene>
    <name evidence="1" type="ORF">DERP_004036</name>
</gene>
<comment type="caution">
    <text evidence="1">The sequence shown here is derived from an EMBL/GenBank/DDBJ whole genome shotgun (WGS) entry which is preliminary data.</text>
</comment>
<organism evidence="1 2">
    <name type="scientific">Dermatophagoides pteronyssinus</name>
    <name type="common">European house dust mite</name>
    <dbReference type="NCBI Taxonomy" id="6956"/>
    <lineage>
        <taxon>Eukaryota</taxon>
        <taxon>Metazoa</taxon>
        <taxon>Ecdysozoa</taxon>
        <taxon>Arthropoda</taxon>
        <taxon>Chelicerata</taxon>
        <taxon>Arachnida</taxon>
        <taxon>Acari</taxon>
        <taxon>Acariformes</taxon>
        <taxon>Sarcoptiformes</taxon>
        <taxon>Astigmata</taxon>
        <taxon>Psoroptidia</taxon>
        <taxon>Analgoidea</taxon>
        <taxon>Pyroglyphidae</taxon>
        <taxon>Dermatophagoidinae</taxon>
        <taxon>Dermatophagoides</taxon>
    </lineage>
</organism>
<dbReference type="Proteomes" id="UP000887458">
    <property type="component" value="Unassembled WGS sequence"/>
</dbReference>
<proteinExistence type="predicted"/>
<accession>A0ABQ8J8G2</accession>
<sequence length="59" mass="6894">MNELEIKSYHISEENLQYDIVHFKCCPFVSTPQLPHSDALEFSPHNIEHCRFNIGHSPL</sequence>
<evidence type="ECO:0000313" key="1">
    <source>
        <dbReference type="EMBL" id="KAH9418710.1"/>
    </source>
</evidence>
<reference evidence="1 2" key="1">
    <citation type="journal article" date="2018" name="J. Allergy Clin. Immunol.">
        <title>High-quality assembly of Dermatophagoides pteronyssinus genome and transcriptome reveals a wide range of novel allergens.</title>
        <authorList>
            <person name="Liu X.Y."/>
            <person name="Yang K.Y."/>
            <person name="Wang M.Q."/>
            <person name="Kwok J.S."/>
            <person name="Zeng X."/>
            <person name="Yang Z."/>
            <person name="Xiao X.J."/>
            <person name="Lau C.P."/>
            <person name="Li Y."/>
            <person name="Huang Z.M."/>
            <person name="Ba J.G."/>
            <person name="Yim A.K."/>
            <person name="Ouyang C.Y."/>
            <person name="Ngai S.M."/>
            <person name="Chan T.F."/>
            <person name="Leung E.L."/>
            <person name="Liu L."/>
            <person name="Liu Z.G."/>
            <person name="Tsui S.K."/>
        </authorList>
    </citation>
    <scope>NUCLEOTIDE SEQUENCE [LARGE SCALE GENOMIC DNA]</scope>
    <source>
        <strain evidence="1">Derp</strain>
    </source>
</reference>
<name>A0ABQ8J8G2_DERPT</name>
<keyword evidence="2" id="KW-1185">Reference proteome</keyword>
<reference evidence="1 2" key="2">
    <citation type="journal article" date="2022" name="Mol. Biol. Evol.">
        <title>Comparative Genomics Reveals Insights into the Divergent Evolution of Astigmatic Mites and Household Pest Adaptations.</title>
        <authorList>
            <person name="Xiong Q."/>
            <person name="Wan A.T."/>
            <person name="Liu X."/>
            <person name="Fung C.S."/>
            <person name="Xiao X."/>
            <person name="Malainual N."/>
            <person name="Hou J."/>
            <person name="Wang L."/>
            <person name="Wang M."/>
            <person name="Yang K.Y."/>
            <person name="Cui Y."/>
            <person name="Leung E.L."/>
            <person name="Nong W."/>
            <person name="Shin S.K."/>
            <person name="Au S.W."/>
            <person name="Jeong K.Y."/>
            <person name="Chew F.T."/>
            <person name="Hui J.H."/>
            <person name="Leung T.F."/>
            <person name="Tungtrongchitr A."/>
            <person name="Zhong N."/>
            <person name="Liu Z."/>
            <person name="Tsui S.K."/>
        </authorList>
    </citation>
    <scope>NUCLEOTIDE SEQUENCE [LARGE SCALE GENOMIC DNA]</scope>
    <source>
        <strain evidence="1">Derp</strain>
    </source>
</reference>
<evidence type="ECO:0000313" key="2">
    <source>
        <dbReference type="Proteomes" id="UP000887458"/>
    </source>
</evidence>
<dbReference type="EMBL" id="NJHN03000062">
    <property type="protein sequence ID" value="KAH9418710.1"/>
    <property type="molecule type" value="Genomic_DNA"/>
</dbReference>